<organism evidence="2 3">
    <name type="scientific">Anguilla anguilla</name>
    <name type="common">European freshwater eel</name>
    <name type="synonym">Muraena anguilla</name>
    <dbReference type="NCBI Taxonomy" id="7936"/>
    <lineage>
        <taxon>Eukaryota</taxon>
        <taxon>Metazoa</taxon>
        <taxon>Chordata</taxon>
        <taxon>Craniata</taxon>
        <taxon>Vertebrata</taxon>
        <taxon>Euteleostomi</taxon>
        <taxon>Actinopterygii</taxon>
        <taxon>Neopterygii</taxon>
        <taxon>Teleostei</taxon>
        <taxon>Anguilliformes</taxon>
        <taxon>Anguillidae</taxon>
        <taxon>Anguilla</taxon>
    </lineage>
</organism>
<accession>A0A9D3S937</accession>
<comment type="caution">
    <text evidence="2">The sequence shown here is derived from an EMBL/GenBank/DDBJ whole genome shotgun (WGS) entry which is preliminary data.</text>
</comment>
<evidence type="ECO:0000256" key="1">
    <source>
        <dbReference type="SAM" id="SignalP"/>
    </source>
</evidence>
<sequence>MTKMTAAYLGVLVLVTCFSTLVRSNATMATPAANHTVTMAHNSTMMLTSAYTNANNFTTPSGAVSFTRSGPFSILLPVAMAASLVCSRS</sequence>
<keyword evidence="1" id="KW-0732">Signal</keyword>
<gene>
    <name evidence="2" type="ORF">ANANG_G00004820</name>
</gene>
<protein>
    <submittedName>
        <fullName evidence="2">Uncharacterized protein</fullName>
    </submittedName>
</protein>
<dbReference type="Proteomes" id="UP001044222">
    <property type="component" value="Unassembled WGS sequence"/>
</dbReference>
<proteinExistence type="predicted"/>
<dbReference type="EMBL" id="JAFIRN010000001">
    <property type="protein sequence ID" value="KAG5856136.1"/>
    <property type="molecule type" value="Genomic_DNA"/>
</dbReference>
<reference evidence="2" key="1">
    <citation type="submission" date="2021-01" db="EMBL/GenBank/DDBJ databases">
        <title>A chromosome-scale assembly of European eel, Anguilla anguilla.</title>
        <authorList>
            <person name="Henkel C."/>
            <person name="Jong-Raadsen S.A."/>
            <person name="Dufour S."/>
            <person name="Weltzien F.-A."/>
            <person name="Palstra A.P."/>
            <person name="Pelster B."/>
            <person name="Spaink H.P."/>
            <person name="Van Den Thillart G.E."/>
            <person name="Jansen H."/>
            <person name="Zahm M."/>
            <person name="Klopp C."/>
            <person name="Cedric C."/>
            <person name="Louis A."/>
            <person name="Berthelot C."/>
            <person name="Parey E."/>
            <person name="Roest Crollius H."/>
            <person name="Montfort J."/>
            <person name="Robinson-Rechavi M."/>
            <person name="Bucao C."/>
            <person name="Bouchez O."/>
            <person name="Gislard M."/>
            <person name="Lluch J."/>
            <person name="Milhes M."/>
            <person name="Lampietro C."/>
            <person name="Lopez Roques C."/>
            <person name="Donnadieu C."/>
            <person name="Braasch I."/>
            <person name="Desvignes T."/>
            <person name="Postlethwait J."/>
            <person name="Bobe J."/>
            <person name="Guiguen Y."/>
            <person name="Dirks R."/>
        </authorList>
    </citation>
    <scope>NUCLEOTIDE SEQUENCE</scope>
    <source>
        <strain evidence="2">Tag_6206</strain>
        <tissue evidence="2">Liver</tissue>
    </source>
</reference>
<name>A0A9D3S937_ANGAN</name>
<keyword evidence="3" id="KW-1185">Reference proteome</keyword>
<feature type="chain" id="PRO_5039064203" evidence="1">
    <location>
        <begin position="25"/>
        <end position="89"/>
    </location>
</feature>
<dbReference type="AlphaFoldDB" id="A0A9D3S937"/>
<feature type="signal peptide" evidence="1">
    <location>
        <begin position="1"/>
        <end position="24"/>
    </location>
</feature>
<evidence type="ECO:0000313" key="2">
    <source>
        <dbReference type="EMBL" id="KAG5856136.1"/>
    </source>
</evidence>
<evidence type="ECO:0000313" key="3">
    <source>
        <dbReference type="Proteomes" id="UP001044222"/>
    </source>
</evidence>